<dbReference type="GO" id="GO:0005509">
    <property type="term" value="F:calcium ion binding"/>
    <property type="evidence" value="ECO:0007669"/>
    <property type="project" value="InterPro"/>
</dbReference>
<dbReference type="Proteomes" id="UP000248790">
    <property type="component" value="Unassembled WGS sequence"/>
</dbReference>
<organism evidence="1 2">
    <name type="scientific">Larkinella arboricola</name>
    <dbReference type="NCBI Taxonomy" id="643671"/>
    <lineage>
        <taxon>Bacteria</taxon>
        <taxon>Pseudomonadati</taxon>
        <taxon>Bacteroidota</taxon>
        <taxon>Cytophagia</taxon>
        <taxon>Cytophagales</taxon>
        <taxon>Spirosomataceae</taxon>
        <taxon>Larkinella</taxon>
    </lineage>
</organism>
<dbReference type="GO" id="GO:0016020">
    <property type="term" value="C:membrane"/>
    <property type="evidence" value="ECO:0007669"/>
    <property type="project" value="InterPro"/>
</dbReference>
<gene>
    <name evidence="1" type="ORF">LX87_04507</name>
</gene>
<dbReference type="AlphaFoldDB" id="A0A327WN22"/>
<protein>
    <submittedName>
        <fullName evidence="1">Uncharacterized protein</fullName>
    </submittedName>
</protein>
<evidence type="ECO:0000313" key="1">
    <source>
        <dbReference type="EMBL" id="RAJ92995.1"/>
    </source>
</evidence>
<evidence type="ECO:0000313" key="2">
    <source>
        <dbReference type="Proteomes" id="UP000248790"/>
    </source>
</evidence>
<comment type="caution">
    <text evidence="1">The sequence shown here is derived from an EMBL/GenBank/DDBJ whole genome shotgun (WGS) entry which is preliminary data.</text>
</comment>
<proteinExistence type="predicted"/>
<dbReference type="EMBL" id="QLMC01000006">
    <property type="protein sequence ID" value="RAJ92995.1"/>
    <property type="molecule type" value="Genomic_DNA"/>
</dbReference>
<dbReference type="SUPFAM" id="SSF49313">
    <property type="entry name" value="Cadherin-like"/>
    <property type="match status" value="1"/>
</dbReference>
<keyword evidence="2" id="KW-1185">Reference proteome</keyword>
<dbReference type="Gene3D" id="2.60.40.10">
    <property type="entry name" value="Immunoglobulins"/>
    <property type="match status" value="3"/>
</dbReference>
<sequence length="1217" mass="131747">MLRQVIVTSLFVLQWLFCLCLMGLQPSWGHTGPIGFASEIRKDRYGVYRGDEGGFGSFGDGSCPTIVITQQPISRTACSGNGIKYSVQVDGTNLTYDWEFIDPGMTNWLPLSRYPSFYPGYNTATLTTNGEEADGRQYRVQINNGSCSATSQPATFTKLASPIITQQPADHIACSSIGLDYRVQVKQEENLSYDWEYKDSNSSDWYSLSANPNAYQGYDTGVLITNGDEPSGRQYRVKVNNGYCPIYSNPVTFTKLREIVITRQPISHTVCSGNGHGLTYSVQADGDDLAYEWEFKDPTMTDWVSFSDFANTYPDYTTATLTANGVETPGRKYRVKIINDCGTIYSDSATFTVPTSVITQQPTSRTACLASNNGLKYTVVVESTGQVIYDWEFKDPNTTDWVSLGGSYAQLYPGYDTPTLTTNGNEANGRQYRVKIMNSCGTPLYSQSATFTLATTPPVITQQPISRTACSANNNGLKYTVVVESTDQVIYDWEFKDPDIDKWKPLSDFAEFYPGYNTATLTTNGIETPGRQYRVKINNGCAYSESATFTLAPTPSITQQPVSRTACSGKNLQYEVKAEGTDLTYDWEYNDGGGWASLSFDSSVYPGYNSATLTTNGDEPTGRQYRVKVTNGSCTVYSQPATYTQIQCTPTLTNFSAAPKSVAMGQSIEFSATVGSVTGPYNYTLTNGAGSTQTGTASGPSFSQRLTAQGTGIQTYTLTIGNSLYAVTGTVSVTVASFAITGLKARANHVKSGQSVEFTATLTGLVDADIYSYTLTNGQEETPLTGDYHGPDYRESVTAQGSGSQTYTLTVTTQKGTATAAVSVTVIGEDVGSERFAISGVRAESCETLSGNQRQVRFTPQYVGINGEPISFSVVNELGPTTQPGPYTLHLYTDNPTITLVAQQGSRNEVRFVYKWLAACTNGSVQAQPPTTSGIPSQTLGVGQSYQLGLTDYITDPDGQMPRFAAQSLPQGLSLLESVISGIPSVTGTYPVSVTATDPGGLSIIVTFQLTITPTMSTSPDFSIGGVSPVSCALVDSVKQGYQVRFMPQYGGLNGQPISFSVVNELGPTTQPGPYTLRLYADNPSITLVAQQGNYQTQYTYNWTDDCQATSSGARKALVEEIGAGLQVKLLGNPITNHQIWVEVKGVEGQSVDLTLSDLNGRHLTSERIERAGQVEQHNLEVSPDWGGVLLLRVRVVSPTRTQQQTVKVIQGCITLK</sequence>
<dbReference type="InterPro" id="IPR015919">
    <property type="entry name" value="Cadherin-like_sf"/>
</dbReference>
<dbReference type="InterPro" id="IPR013783">
    <property type="entry name" value="Ig-like_fold"/>
</dbReference>
<name>A0A327WN22_LARAB</name>
<reference evidence="1 2" key="1">
    <citation type="submission" date="2018-06" db="EMBL/GenBank/DDBJ databases">
        <title>Genomic Encyclopedia of Archaeal and Bacterial Type Strains, Phase II (KMG-II): from individual species to whole genera.</title>
        <authorList>
            <person name="Goeker M."/>
        </authorList>
    </citation>
    <scope>NUCLEOTIDE SEQUENCE [LARGE SCALE GENOMIC DNA]</scope>
    <source>
        <strain evidence="1 2">DSM 21851</strain>
    </source>
</reference>
<accession>A0A327WN22</accession>